<evidence type="ECO:0000313" key="5">
    <source>
        <dbReference type="EMBL" id="TMR42159.1"/>
    </source>
</evidence>
<dbReference type="Gene3D" id="3.40.50.2300">
    <property type="match status" value="2"/>
</dbReference>
<name>A0A5S4HB05_9ACTN</name>
<proteinExistence type="inferred from homology"/>
<dbReference type="SUPFAM" id="SSF53822">
    <property type="entry name" value="Periplasmic binding protein-like I"/>
    <property type="match status" value="1"/>
</dbReference>
<gene>
    <name evidence="5" type="ORF">ETD96_01715</name>
</gene>
<dbReference type="PANTHER" id="PTHR30483:SF6">
    <property type="entry name" value="PERIPLASMIC BINDING PROTEIN OF ABC TRANSPORTER FOR NATURAL AMINO ACIDS"/>
    <property type="match status" value="1"/>
</dbReference>
<keyword evidence="6" id="KW-1185">Reference proteome</keyword>
<evidence type="ECO:0000313" key="6">
    <source>
        <dbReference type="Proteomes" id="UP000305238"/>
    </source>
</evidence>
<dbReference type="InterPro" id="IPR051010">
    <property type="entry name" value="BCAA_transport"/>
</dbReference>
<evidence type="ECO:0000259" key="4">
    <source>
        <dbReference type="Pfam" id="PF13458"/>
    </source>
</evidence>
<dbReference type="AlphaFoldDB" id="A0A5S4HB05"/>
<sequence>MLPRRWGARTVTSTFRRPGRDPSAARRPSQVFPRATAAFPSTKDQPVLPRERRGDKELGVSEFSTRGLNRRSFLKTAAVLGGTSLATACGGLKGTGSTSSDVLKIGYVSPQTGPLAGFATADNFVVEQVKNALRNGFTSGGRKRRIEIVVKDTQSNPNRATEVTRELINSDKVDLIVGSSTPDTTNPVADQCEANGVPNVTTIAPWEAWFHGRNGKDGEGFKYTTLFFFGMQEFGDCFFPMWERMDVGNKNVAALWPNDTDANAFRQGLGPMMKKAGYTPVDGGAYQNGATDFTAQIAKFKESGAELFTCTPIPPDFQTFWKQARQQGFAPKLATVAKVMLFPSEAEALGRLTDNIATDFWWSPAHPYKSVLDGRSARQLADDFAASTGKQWTQALGSVYSLFEIAVQAFKDAGDPKDRDEVASKLRSMKIECMSGKLDFTTGPQPGIAIQHPVGGQWRKGGKFPWDVVIVDNTANKEVPVGGDLKPTNA</sequence>
<feature type="region of interest" description="Disordered" evidence="3">
    <location>
        <begin position="1"/>
        <end position="59"/>
    </location>
</feature>
<evidence type="ECO:0000256" key="3">
    <source>
        <dbReference type="SAM" id="MobiDB-lite"/>
    </source>
</evidence>
<reference evidence="5 6" key="1">
    <citation type="submission" date="2019-05" db="EMBL/GenBank/DDBJ databases">
        <title>Draft genome sequence of Actinomadura geliboluensis A8036.</title>
        <authorList>
            <person name="Saricaoglu S."/>
            <person name="Isik K."/>
        </authorList>
    </citation>
    <scope>NUCLEOTIDE SEQUENCE [LARGE SCALE GENOMIC DNA]</scope>
    <source>
        <strain evidence="5 6">A8036</strain>
    </source>
</reference>
<dbReference type="PANTHER" id="PTHR30483">
    <property type="entry name" value="LEUCINE-SPECIFIC-BINDING PROTEIN"/>
    <property type="match status" value="1"/>
</dbReference>
<dbReference type="OrthoDB" id="6753945at2"/>
<dbReference type="InterPro" id="IPR028082">
    <property type="entry name" value="Peripla_BP_I"/>
</dbReference>
<protein>
    <submittedName>
        <fullName evidence="5">ABC transporter substrate-binding protein</fullName>
    </submittedName>
</protein>
<dbReference type="InterPro" id="IPR028081">
    <property type="entry name" value="Leu-bd"/>
</dbReference>
<organism evidence="5 6">
    <name type="scientific">Actinomadura geliboluensis</name>
    <dbReference type="NCBI Taxonomy" id="882440"/>
    <lineage>
        <taxon>Bacteria</taxon>
        <taxon>Bacillati</taxon>
        <taxon>Actinomycetota</taxon>
        <taxon>Actinomycetes</taxon>
        <taxon>Streptosporangiales</taxon>
        <taxon>Thermomonosporaceae</taxon>
        <taxon>Actinomadura</taxon>
    </lineage>
</organism>
<accession>A0A5S4HB05</accession>
<feature type="domain" description="Leucine-binding protein" evidence="4">
    <location>
        <begin position="103"/>
        <end position="442"/>
    </location>
</feature>
<evidence type="ECO:0000256" key="2">
    <source>
        <dbReference type="ARBA" id="ARBA00022729"/>
    </source>
</evidence>
<dbReference type="EMBL" id="VCKZ01000005">
    <property type="protein sequence ID" value="TMR42159.1"/>
    <property type="molecule type" value="Genomic_DNA"/>
</dbReference>
<comment type="caution">
    <text evidence="5">The sequence shown here is derived from an EMBL/GenBank/DDBJ whole genome shotgun (WGS) entry which is preliminary data.</text>
</comment>
<keyword evidence="2" id="KW-0732">Signal</keyword>
<evidence type="ECO:0000256" key="1">
    <source>
        <dbReference type="ARBA" id="ARBA00010062"/>
    </source>
</evidence>
<dbReference type="CDD" id="cd06337">
    <property type="entry name" value="PBP1_ABC_ligand_binding-like"/>
    <property type="match status" value="1"/>
</dbReference>
<feature type="compositionally biased region" description="Basic and acidic residues" evidence="3">
    <location>
        <begin position="49"/>
        <end position="59"/>
    </location>
</feature>
<comment type="similarity">
    <text evidence="1">Belongs to the leucine-binding protein family.</text>
</comment>
<dbReference type="Pfam" id="PF13458">
    <property type="entry name" value="Peripla_BP_6"/>
    <property type="match status" value="1"/>
</dbReference>
<dbReference type="Proteomes" id="UP000305238">
    <property type="component" value="Unassembled WGS sequence"/>
</dbReference>